<dbReference type="Pfam" id="PF07853">
    <property type="entry name" value="DUF1648"/>
    <property type="match status" value="1"/>
</dbReference>
<dbReference type="InterPro" id="IPR012867">
    <property type="entry name" value="DUF1648"/>
</dbReference>
<organism evidence="3 4">
    <name type="scientific">Candidatus Enterococcus courvalinii</name>
    <dbReference type="NCBI Taxonomy" id="2815329"/>
    <lineage>
        <taxon>Bacteria</taxon>
        <taxon>Bacillati</taxon>
        <taxon>Bacillota</taxon>
        <taxon>Bacilli</taxon>
        <taxon>Lactobacillales</taxon>
        <taxon>Enterococcaceae</taxon>
        <taxon>Enterococcus</taxon>
    </lineage>
</organism>
<keyword evidence="1" id="KW-0812">Transmembrane</keyword>
<evidence type="ECO:0000259" key="2">
    <source>
        <dbReference type="Pfam" id="PF07853"/>
    </source>
</evidence>
<keyword evidence="4" id="KW-1185">Reference proteome</keyword>
<gene>
    <name evidence="3" type="ORF">JZO71_11310</name>
</gene>
<feature type="transmembrane region" description="Helical" evidence="1">
    <location>
        <begin position="164"/>
        <end position="181"/>
    </location>
</feature>
<dbReference type="RefSeq" id="WP_206899702.1">
    <property type="nucleotide sequence ID" value="NZ_JAFLWI010000019.1"/>
</dbReference>
<dbReference type="Proteomes" id="UP000664832">
    <property type="component" value="Unassembled WGS sequence"/>
</dbReference>
<evidence type="ECO:0000313" key="4">
    <source>
        <dbReference type="Proteomes" id="UP000664832"/>
    </source>
</evidence>
<dbReference type="InterPro" id="IPR025962">
    <property type="entry name" value="SdpI/YhfL"/>
</dbReference>
<comment type="caution">
    <text evidence="3">The sequence shown here is derived from an EMBL/GenBank/DDBJ whole genome shotgun (WGS) entry which is preliminary data.</text>
</comment>
<dbReference type="PANTHER" id="PTHR37810:SF5">
    <property type="entry name" value="IMMUNITY PROTEIN SDPI"/>
    <property type="match status" value="1"/>
</dbReference>
<feature type="transmembrane region" description="Helical" evidence="1">
    <location>
        <begin position="51"/>
        <end position="72"/>
    </location>
</feature>
<sequence>MKKYRGAIAISVIITLLPLVASAIFWEEIPNQVATHFDLNWQANGWSSKEFALIGLPLLLAGLQLLVAFFVLNDPKQKVTKRWIIYGVLGIIPLVALFVQALTISYALGNQVTWLMKISPTALIGVIFIFSGVILTAVPQNYTVGIRLPWTLSSEKNWVQTNRLGAKIFIAGGIVMLLAGLVSWEFLMLPIIVIVILIPTIYSFWLHRKGI</sequence>
<evidence type="ECO:0000256" key="1">
    <source>
        <dbReference type="SAM" id="Phobius"/>
    </source>
</evidence>
<evidence type="ECO:0000313" key="3">
    <source>
        <dbReference type="EMBL" id="MBO0482907.1"/>
    </source>
</evidence>
<dbReference type="PANTHER" id="PTHR37810">
    <property type="entry name" value="IMMUNITY PROTEIN SDPI"/>
    <property type="match status" value="1"/>
</dbReference>
<protein>
    <submittedName>
        <fullName evidence="3">SdpI family protein</fullName>
    </submittedName>
</protein>
<feature type="transmembrane region" description="Helical" evidence="1">
    <location>
        <begin position="114"/>
        <end position="138"/>
    </location>
</feature>
<keyword evidence="1" id="KW-1133">Transmembrane helix</keyword>
<dbReference type="PIRSF" id="PIRSF038959">
    <property type="entry name" value="SdpI"/>
    <property type="match status" value="1"/>
</dbReference>
<feature type="domain" description="DUF1648" evidence="2">
    <location>
        <begin position="13"/>
        <end position="60"/>
    </location>
</feature>
<dbReference type="EMBL" id="JAFLWI010000019">
    <property type="protein sequence ID" value="MBO0482907.1"/>
    <property type="molecule type" value="Genomic_DNA"/>
</dbReference>
<accession>A0ABS3I412</accession>
<feature type="transmembrane region" description="Helical" evidence="1">
    <location>
        <begin position="84"/>
        <end position="108"/>
    </location>
</feature>
<keyword evidence="1" id="KW-0472">Membrane</keyword>
<proteinExistence type="predicted"/>
<feature type="transmembrane region" description="Helical" evidence="1">
    <location>
        <begin position="187"/>
        <end position="206"/>
    </location>
</feature>
<name>A0ABS3I412_9ENTE</name>
<dbReference type="InterPro" id="IPR026272">
    <property type="entry name" value="SdpI"/>
</dbReference>
<reference evidence="3 4" key="1">
    <citation type="submission" date="2021-03" db="EMBL/GenBank/DDBJ databases">
        <title>Enterococcal diversity collection.</title>
        <authorList>
            <person name="Gilmore M.S."/>
            <person name="Schwartzman J."/>
            <person name="Van Tyne D."/>
            <person name="Martin M."/>
            <person name="Earl A.M."/>
            <person name="Manson A.L."/>
            <person name="Straub T."/>
            <person name="Salamzade R."/>
            <person name="Saavedra J."/>
            <person name="Lebreton F."/>
            <person name="Prichula J."/>
            <person name="Schaufler K."/>
            <person name="Gaca A."/>
            <person name="Sgardioli B."/>
            <person name="Wagenaar J."/>
            <person name="Strong T."/>
        </authorList>
    </citation>
    <scope>NUCLEOTIDE SEQUENCE [LARGE SCALE GENOMIC DNA]</scope>
    <source>
        <strain evidence="3 4">MSG2901</strain>
    </source>
</reference>
<dbReference type="Pfam" id="PF13630">
    <property type="entry name" value="SdpI"/>
    <property type="match status" value="1"/>
</dbReference>